<evidence type="ECO:0000313" key="2">
    <source>
        <dbReference type="Proteomes" id="UP000076858"/>
    </source>
</evidence>
<organism evidence="1 2">
    <name type="scientific">Daphnia magna</name>
    <dbReference type="NCBI Taxonomy" id="35525"/>
    <lineage>
        <taxon>Eukaryota</taxon>
        <taxon>Metazoa</taxon>
        <taxon>Ecdysozoa</taxon>
        <taxon>Arthropoda</taxon>
        <taxon>Crustacea</taxon>
        <taxon>Branchiopoda</taxon>
        <taxon>Diplostraca</taxon>
        <taxon>Cladocera</taxon>
        <taxon>Anomopoda</taxon>
        <taxon>Daphniidae</taxon>
        <taxon>Daphnia</taxon>
    </lineage>
</organism>
<accession>A0A0P5W267</accession>
<dbReference type="EMBL" id="LRGB01001348">
    <property type="protein sequence ID" value="KZS12859.1"/>
    <property type="molecule type" value="Genomic_DNA"/>
</dbReference>
<sequence length="64" mass="7816">MLQKCSPHFSCRFCCLALTVIADLFRHQPKWRIRFTPPLTVSTKEEEEKKVKWQRRSQKRKRNI</sequence>
<proteinExistence type="predicted"/>
<keyword evidence="2" id="KW-1185">Reference proteome</keyword>
<name>A0A0P5W267_9CRUS</name>
<dbReference type="Proteomes" id="UP000076858">
    <property type="component" value="Unassembled WGS sequence"/>
</dbReference>
<evidence type="ECO:0000313" key="1">
    <source>
        <dbReference type="EMBL" id="KZS12859.1"/>
    </source>
</evidence>
<protein>
    <submittedName>
        <fullName evidence="1">Uncharacterized protein</fullName>
    </submittedName>
</protein>
<gene>
    <name evidence="1" type="ORF">APZ42_022134</name>
</gene>
<comment type="caution">
    <text evidence="1">The sequence shown here is derived from an EMBL/GenBank/DDBJ whole genome shotgun (WGS) entry which is preliminary data.</text>
</comment>
<reference evidence="1 2" key="1">
    <citation type="submission" date="2016-03" db="EMBL/GenBank/DDBJ databases">
        <title>EvidentialGene: Evidence-directed Construction of Genes on Genomes.</title>
        <authorList>
            <person name="Gilbert D.G."/>
            <person name="Choi J.-H."/>
            <person name="Mockaitis K."/>
            <person name="Colbourne J."/>
            <person name="Pfrender M."/>
        </authorList>
    </citation>
    <scope>NUCLEOTIDE SEQUENCE [LARGE SCALE GENOMIC DNA]</scope>
    <source>
        <strain evidence="1 2">Xinb3</strain>
        <tissue evidence="1">Complete organism</tissue>
    </source>
</reference>
<dbReference type="AlphaFoldDB" id="A0A0P5W267"/>